<dbReference type="Proteomes" id="UP001597286">
    <property type="component" value="Unassembled WGS sequence"/>
</dbReference>
<comment type="caution">
    <text evidence="1">The sequence shown here is derived from an EMBL/GenBank/DDBJ whole genome shotgun (WGS) entry which is preliminary data.</text>
</comment>
<name>A0ABW4P2X0_9NOCA</name>
<dbReference type="RefSeq" id="WP_378484313.1">
    <property type="nucleotide sequence ID" value="NZ_JBHUFB010000008.1"/>
</dbReference>
<keyword evidence="2" id="KW-1185">Reference proteome</keyword>
<protein>
    <submittedName>
        <fullName evidence="1">Uncharacterized protein</fullName>
    </submittedName>
</protein>
<reference evidence="2" key="1">
    <citation type="journal article" date="2019" name="Int. J. Syst. Evol. Microbiol.">
        <title>The Global Catalogue of Microorganisms (GCM) 10K type strain sequencing project: providing services to taxonomists for standard genome sequencing and annotation.</title>
        <authorList>
            <consortium name="The Broad Institute Genomics Platform"/>
            <consortium name="The Broad Institute Genome Sequencing Center for Infectious Disease"/>
            <person name="Wu L."/>
            <person name="Ma J."/>
        </authorList>
    </citation>
    <scope>NUCLEOTIDE SEQUENCE [LARGE SCALE GENOMIC DNA]</scope>
    <source>
        <strain evidence="2">DT72</strain>
    </source>
</reference>
<gene>
    <name evidence="1" type="ORF">ACFSJG_06050</name>
</gene>
<evidence type="ECO:0000313" key="2">
    <source>
        <dbReference type="Proteomes" id="UP001597286"/>
    </source>
</evidence>
<proteinExistence type="predicted"/>
<dbReference type="EMBL" id="JBHUFB010000008">
    <property type="protein sequence ID" value="MFD1811770.1"/>
    <property type="molecule type" value="Genomic_DNA"/>
</dbReference>
<organism evidence="1 2">
    <name type="scientific">Rhodococcus gannanensis</name>
    <dbReference type="NCBI Taxonomy" id="1960308"/>
    <lineage>
        <taxon>Bacteria</taxon>
        <taxon>Bacillati</taxon>
        <taxon>Actinomycetota</taxon>
        <taxon>Actinomycetes</taxon>
        <taxon>Mycobacteriales</taxon>
        <taxon>Nocardiaceae</taxon>
        <taxon>Rhodococcus</taxon>
    </lineage>
</organism>
<evidence type="ECO:0000313" key="1">
    <source>
        <dbReference type="EMBL" id="MFD1811770.1"/>
    </source>
</evidence>
<sequence length="86" mass="10091">MKFADTYVSREHRFSIGVEEDSGRKFVSIPVSSRAVDYEYYEIGEVEYGRFVRNPLDALDFVTECRRRINDDRLIIKPGWNRGTPV</sequence>
<accession>A0ABW4P2X0</accession>